<dbReference type="Proteomes" id="UP000030014">
    <property type="component" value="Unassembled WGS sequence"/>
</dbReference>
<comment type="caution">
    <text evidence="1">The sequence shown here is derived from an EMBL/GenBank/DDBJ whole genome shotgun (WGS) entry which is preliminary data.</text>
</comment>
<accession>A0A0A0I126</accession>
<sequence>MANGKFAGGDGSKDNPFLIEDAFDLDKVRDNLSASYKLIRDIDLNIKPFNEGEGWKPIGGVNNSFQGDFDGDGHIIKNLYISVKNEDYIALFGYCSLRQSNFIKNLKIKDADIIGGNYVSALVGMLNQGNIECVCVIDSNIKSLKNSGSLIGQINNQPVTLKNSYSSNTKVESEQDDTGGLSSFIGNSSTIQNVYVCNIVKGKGCSEAITPRCDSEGNYGFFNCYYNIDNFSTSKYCTGKTTEQLKKPSTFKDWQSEKLEDQTPIWILKEGQYPKLWFEVEKHFLLNQSRHLYSIKNTILSQLDESEPTEELFKKDGFDDEQLLNLDKFDGQVEMKYEGKCCDGELFSYKIGDWIKNIKIK</sequence>
<dbReference type="RefSeq" id="WP_039260141.1">
    <property type="nucleotide sequence ID" value="NZ_JDRY01000170.1"/>
</dbReference>
<organism evidence="1 2">
    <name type="scientific">Clostridium botulinum C/D str. DC5</name>
    <dbReference type="NCBI Taxonomy" id="1443128"/>
    <lineage>
        <taxon>Bacteria</taxon>
        <taxon>Bacillati</taxon>
        <taxon>Bacillota</taxon>
        <taxon>Clostridia</taxon>
        <taxon>Eubacteriales</taxon>
        <taxon>Clostridiaceae</taxon>
        <taxon>Clostridium</taxon>
    </lineage>
</organism>
<dbReference type="Gene3D" id="2.160.20.110">
    <property type="match status" value="1"/>
</dbReference>
<gene>
    <name evidence="1" type="ORF">Z955_15160</name>
</gene>
<name>A0A0A0I126_CLOBO</name>
<evidence type="ECO:0000313" key="1">
    <source>
        <dbReference type="EMBL" id="KGM93315.1"/>
    </source>
</evidence>
<dbReference type="AlphaFoldDB" id="A0A0A0I126"/>
<evidence type="ECO:0000313" key="2">
    <source>
        <dbReference type="Proteomes" id="UP000030014"/>
    </source>
</evidence>
<dbReference type="EMBL" id="JDRY01000170">
    <property type="protein sequence ID" value="KGM93315.1"/>
    <property type="molecule type" value="Genomic_DNA"/>
</dbReference>
<reference evidence="1 2" key="1">
    <citation type="submission" date="2014-01" db="EMBL/GenBank/DDBJ databases">
        <title>Plasmidome dynamics in the species complex Clostridium novyi sensu lato converts strains of independent lineages into distinctly different pathogens.</title>
        <authorList>
            <person name="Skarin H."/>
            <person name="Segerman B."/>
        </authorList>
    </citation>
    <scope>NUCLEOTIDE SEQUENCE [LARGE SCALE GENOMIC DNA]</scope>
    <source>
        <strain evidence="1 2">DC5</strain>
    </source>
</reference>
<protein>
    <submittedName>
        <fullName evidence="1">Uncharacterized protein</fullName>
    </submittedName>
</protein>
<proteinExistence type="predicted"/>